<dbReference type="PANTHER" id="PTHR31776:SF0">
    <property type="entry name" value="ALPHA-L-ARABINOFURANOSIDASE 1"/>
    <property type="match status" value="1"/>
</dbReference>
<evidence type="ECO:0000313" key="4">
    <source>
        <dbReference type="Proteomes" id="UP000005510"/>
    </source>
</evidence>
<name>B7BB95_9BACT</name>
<reference evidence="3 4" key="2">
    <citation type="submission" date="2008-10" db="EMBL/GenBank/DDBJ databases">
        <authorList>
            <person name="Fulton L."/>
            <person name="Clifton S."/>
            <person name="Fulton B."/>
            <person name="Xu J."/>
            <person name="Minx P."/>
            <person name="Pepin K.H."/>
            <person name="Johnson M."/>
            <person name="Bhonagiri V."/>
            <person name="Nash W.E."/>
            <person name="Mardis E.R."/>
            <person name="Wilson R.K."/>
        </authorList>
    </citation>
    <scope>NUCLEOTIDE SEQUENCE [LARGE SCALE GENOMIC DNA]</scope>
    <source>
        <strain evidence="3 4">DSM 18315</strain>
    </source>
</reference>
<sequence length="223" mass="24489">MKVNLVLLALILAGCQPEMPVTSSILVEGDGLTIPVNKELYGLTIEEINHAVDGGIYAELIQNRSFEDGVPPLNCPYDPVRRVLTTPNGWVIPFLRSDSVPGWRRFSATSYMYPDTKELINDKNRRSLLVSVSASAESGKGGVIAEGYGGIPLRKGEKYDLSFYMKGASMVPKTVSLTLADSTGETTFSEVFRVAPAYEWRKYRHTFTATSNTNKSVLAITTD</sequence>
<dbReference type="EMBL" id="ABYH01000257">
    <property type="protein sequence ID" value="EEC96301.1"/>
    <property type="molecule type" value="Genomic_DNA"/>
</dbReference>
<dbReference type="Gene3D" id="2.60.120.260">
    <property type="entry name" value="Galactose-binding domain-like"/>
    <property type="match status" value="1"/>
</dbReference>
<dbReference type="RefSeq" id="WP_008149631.1">
    <property type="nucleotide sequence ID" value="NZ_DS996451.1"/>
</dbReference>
<protein>
    <submittedName>
        <fullName evidence="3">Carbohydrate binding domain protein</fullName>
    </submittedName>
</protein>
<organism evidence="3 4">
    <name type="scientific">Parabacteroides johnsonii DSM 18315</name>
    <dbReference type="NCBI Taxonomy" id="537006"/>
    <lineage>
        <taxon>Bacteria</taxon>
        <taxon>Pseudomonadati</taxon>
        <taxon>Bacteroidota</taxon>
        <taxon>Bacteroidia</taxon>
        <taxon>Bacteroidales</taxon>
        <taxon>Tannerellaceae</taxon>
        <taxon>Parabacteroides</taxon>
    </lineage>
</organism>
<feature type="domain" description="CBM-cenC" evidence="2">
    <location>
        <begin position="149"/>
        <end position="222"/>
    </location>
</feature>
<dbReference type="STRING" id="537006.PRABACTJOHN_02305"/>
<dbReference type="InterPro" id="IPR008979">
    <property type="entry name" value="Galactose-bd-like_sf"/>
</dbReference>
<reference evidence="3 4" key="1">
    <citation type="submission" date="2008-10" db="EMBL/GenBank/DDBJ databases">
        <title>Draft genome sequence of Parabacteroides johnsonii (DSM 18315).</title>
        <authorList>
            <person name="Sudarsanam P."/>
            <person name="Ley R."/>
            <person name="Guruge J."/>
            <person name="Turnbaugh P.J."/>
            <person name="Mahowald M."/>
            <person name="Liep D."/>
            <person name="Gordon J."/>
        </authorList>
    </citation>
    <scope>NUCLEOTIDE SEQUENCE [LARGE SCALE GENOMIC DNA]</scope>
    <source>
        <strain evidence="3 4">DSM 18315</strain>
    </source>
</reference>
<dbReference type="GO" id="GO:0046556">
    <property type="term" value="F:alpha-L-arabinofuranosidase activity"/>
    <property type="evidence" value="ECO:0007669"/>
    <property type="project" value="TreeGrafter"/>
</dbReference>
<dbReference type="AlphaFoldDB" id="B7BB95"/>
<evidence type="ECO:0000259" key="2">
    <source>
        <dbReference type="Pfam" id="PF02018"/>
    </source>
</evidence>
<proteinExistence type="predicted"/>
<gene>
    <name evidence="3" type="ORF">PRABACTJOHN_02305</name>
</gene>
<dbReference type="Pfam" id="PF02018">
    <property type="entry name" value="CBM_4_9"/>
    <property type="match status" value="1"/>
</dbReference>
<dbReference type="SUPFAM" id="SSF49785">
    <property type="entry name" value="Galactose-binding domain-like"/>
    <property type="match status" value="1"/>
</dbReference>
<evidence type="ECO:0000313" key="3">
    <source>
        <dbReference type="EMBL" id="EEC96301.1"/>
    </source>
</evidence>
<dbReference type="InterPro" id="IPR003305">
    <property type="entry name" value="CenC_carb-bd"/>
</dbReference>
<evidence type="ECO:0000256" key="1">
    <source>
        <dbReference type="ARBA" id="ARBA00022801"/>
    </source>
</evidence>
<dbReference type="HOGENOM" id="CLU_1242438_0_0_10"/>
<dbReference type="PANTHER" id="PTHR31776">
    <property type="entry name" value="ALPHA-L-ARABINOFURANOSIDASE 1"/>
    <property type="match status" value="1"/>
</dbReference>
<feature type="non-terminal residue" evidence="3">
    <location>
        <position position="223"/>
    </location>
</feature>
<keyword evidence="1" id="KW-0378">Hydrolase</keyword>
<dbReference type="InterPro" id="IPR051563">
    <property type="entry name" value="Glycosyl_Hydrolase_51"/>
</dbReference>
<dbReference type="Proteomes" id="UP000005510">
    <property type="component" value="Unassembled WGS sequence"/>
</dbReference>
<dbReference type="PROSITE" id="PS51257">
    <property type="entry name" value="PROKAR_LIPOPROTEIN"/>
    <property type="match status" value="1"/>
</dbReference>
<accession>B7BB95</accession>
<comment type="caution">
    <text evidence="3">The sequence shown here is derived from an EMBL/GenBank/DDBJ whole genome shotgun (WGS) entry which is preliminary data.</text>
</comment>